<evidence type="ECO:0000313" key="2">
    <source>
        <dbReference type="Proteomes" id="UP001301728"/>
    </source>
</evidence>
<proteinExistence type="predicted"/>
<reference evidence="1 2" key="1">
    <citation type="submission" date="2023-12" db="EMBL/GenBank/DDBJ databases">
        <title>Baltic Sea Cyanobacteria.</title>
        <authorList>
            <person name="Delbaje E."/>
            <person name="Fewer D.P."/>
            <person name="Shishido T.K."/>
        </authorList>
    </citation>
    <scope>NUCLEOTIDE SEQUENCE [LARGE SCALE GENOMIC DNA]</scope>
    <source>
        <strain evidence="1 2">CCNP 1315</strain>
    </source>
</reference>
<dbReference type="RefSeq" id="WP_323273294.1">
    <property type="nucleotide sequence ID" value="NZ_JAYGHT010000135.1"/>
</dbReference>
<comment type="caution">
    <text evidence="1">The sequence shown here is derived from an EMBL/GenBank/DDBJ whole genome shotgun (WGS) entry which is preliminary data.</text>
</comment>
<evidence type="ECO:0000313" key="1">
    <source>
        <dbReference type="EMBL" id="MEA5521607.1"/>
    </source>
</evidence>
<name>A0ABU5U3Y8_9CYAN</name>
<gene>
    <name evidence="1" type="ORF">VB854_21960</name>
</gene>
<dbReference type="Proteomes" id="UP001301728">
    <property type="component" value="Unassembled WGS sequence"/>
</dbReference>
<organism evidence="1 2">
    <name type="scientific">Limnoraphis robusta CCNP1315</name>
    <dbReference type="NCBI Taxonomy" id="3110306"/>
    <lineage>
        <taxon>Bacteria</taxon>
        <taxon>Bacillati</taxon>
        <taxon>Cyanobacteriota</taxon>
        <taxon>Cyanophyceae</taxon>
        <taxon>Oscillatoriophycideae</taxon>
        <taxon>Oscillatoriales</taxon>
        <taxon>Sirenicapillariaceae</taxon>
        <taxon>Limnoraphis</taxon>
    </lineage>
</organism>
<evidence type="ECO:0008006" key="3">
    <source>
        <dbReference type="Google" id="ProtNLM"/>
    </source>
</evidence>
<keyword evidence="2" id="KW-1185">Reference proteome</keyword>
<dbReference type="EMBL" id="JAYGHT010000135">
    <property type="protein sequence ID" value="MEA5521607.1"/>
    <property type="molecule type" value="Genomic_DNA"/>
</dbReference>
<protein>
    <recommendedName>
        <fullName evidence="3">Tetratricopeptide repeat protein</fullName>
    </recommendedName>
</protein>
<accession>A0ABU5U3Y8</accession>
<sequence length="46" mass="5223">MSKIFKLGKFYQDIGEDQQAIQSCNEAGELLENSADRQALELKSQF</sequence>